<protein>
    <recommendedName>
        <fullName evidence="1">KIB1-4 beta-propeller domain-containing protein</fullName>
    </recommendedName>
</protein>
<accession>A0A9N7NSX5</accession>
<organism evidence="2 3">
    <name type="scientific">Striga hermonthica</name>
    <name type="common">Purple witchweed</name>
    <name type="synonym">Buchnera hermonthica</name>
    <dbReference type="NCBI Taxonomy" id="68872"/>
    <lineage>
        <taxon>Eukaryota</taxon>
        <taxon>Viridiplantae</taxon>
        <taxon>Streptophyta</taxon>
        <taxon>Embryophyta</taxon>
        <taxon>Tracheophyta</taxon>
        <taxon>Spermatophyta</taxon>
        <taxon>Magnoliopsida</taxon>
        <taxon>eudicotyledons</taxon>
        <taxon>Gunneridae</taxon>
        <taxon>Pentapetalae</taxon>
        <taxon>asterids</taxon>
        <taxon>lamiids</taxon>
        <taxon>Lamiales</taxon>
        <taxon>Orobanchaceae</taxon>
        <taxon>Buchnereae</taxon>
        <taxon>Striga</taxon>
    </lineage>
</organism>
<proteinExistence type="predicted"/>
<dbReference type="SUPFAM" id="SSF81383">
    <property type="entry name" value="F-box domain"/>
    <property type="match status" value="1"/>
</dbReference>
<dbReference type="Pfam" id="PF03478">
    <property type="entry name" value="Beta-prop_KIB1-4"/>
    <property type="match status" value="1"/>
</dbReference>
<name>A0A9N7NSX5_STRHE</name>
<dbReference type="AlphaFoldDB" id="A0A9N7NSX5"/>
<evidence type="ECO:0000259" key="1">
    <source>
        <dbReference type="Pfam" id="PF03478"/>
    </source>
</evidence>
<dbReference type="PANTHER" id="PTHR31672">
    <property type="entry name" value="BNACNNG10540D PROTEIN"/>
    <property type="match status" value="1"/>
</dbReference>
<dbReference type="EMBL" id="CACSLK010030184">
    <property type="protein sequence ID" value="CAA0837347.1"/>
    <property type="molecule type" value="Genomic_DNA"/>
</dbReference>
<dbReference type="SUPFAM" id="SSF50965">
    <property type="entry name" value="Galactose oxidase, central domain"/>
    <property type="match status" value="1"/>
</dbReference>
<dbReference type="InterPro" id="IPR011043">
    <property type="entry name" value="Gal_Oxase/kelch_b-propeller"/>
</dbReference>
<evidence type="ECO:0000313" key="3">
    <source>
        <dbReference type="Proteomes" id="UP001153555"/>
    </source>
</evidence>
<comment type="caution">
    <text evidence="2">The sequence shown here is derived from an EMBL/GenBank/DDBJ whole genome shotgun (WGS) entry which is preliminary data.</text>
</comment>
<evidence type="ECO:0000313" key="2">
    <source>
        <dbReference type="EMBL" id="CAA0837347.1"/>
    </source>
</evidence>
<dbReference type="OrthoDB" id="605328at2759"/>
<dbReference type="InterPro" id="IPR005174">
    <property type="entry name" value="KIB1-4_b-propeller"/>
</dbReference>
<reference evidence="2" key="1">
    <citation type="submission" date="2019-12" db="EMBL/GenBank/DDBJ databases">
        <authorList>
            <person name="Scholes J."/>
        </authorList>
    </citation>
    <scope>NUCLEOTIDE SEQUENCE</scope>
</reference>
<keyword evidence="3" id="KW-1185">Reference proteome</keyword>
<gene>
    <name evidence="2" type="ORF">SHERM_04324</name>
</gene>
<dbReference type="InterPro" id="IPR050796">
    <property type="entry name" value="SCF_F-box_component"/>
</dbReference>
<dbReference type="InterPro" id="IPR036047">
    <property type="entry name" value="F-box-like_dom_sf"/>
</dbReference>
<feature type="domain" description="KIB1-4 beta-propeller" evidence="1">
    <location>
        <begin position="81"/>
        <end position="284"/>
    </location>
</feature>
<dbReference type="Proteomes" id="UP001153555">
    <property type="component" value="Unassembled WGS sequence"/>
</dbReference>
<sequence length="370" mass="43399">MEHKRLDSRSSAEIVADNYDILADTILLRIPAKPLIQLQLVNKHWQSIIFDRTFIKLHARCHPKPETSFIIRPNSRDYFYFSLADGTIFPFDLDSLYGKILQSCNGLLLLESRNSKYGRKTYLVHNPTTNRRRTLENERGRHPSVPGVSLAFDPSKSLHYKLVFVYSSNYSVNVYDSESDTWTSLDNPFPSYANTHFNHGIYRNNRIYWFRPSSTSYYFDLETRTAGVAPEIEIPKRKREELNRNYIIESGGRVHCVSTYTRPWSRSFLVFELAEDDSGWVEVYRADVDRILRYMADEDCDFSVLGFIRGETIEESSVFFHVPTKILRFGLGKRRFEVVLDLDDYFECGEWNFQCFRHETFQFVESLAPV</sequence>